<proteinExistence type="inferred from homology"/>
<feature type="domain" description="Protein kinase" evidence="3">
    <location>
        <begin position="1"/>
        <end position="286"/>
    </location>
</feature>
<dbReference type="PANTHER" id="PTHR12984">
    <property type="entry name" value="SCY1-RELATED S/T PROTEIN KINASE-LIKE"/>
    <property type="match status" value="1"/>
</dbReference>
<keyword evidence="5" id="KW-1185">Reference proteome</keyword>
<feature type="compositionally biased region" description="Polar residues" evidence="2">
    <location>
        <begin position="490"/>
        <end position="500"/>
    </location>
</feature>
<evidence type="ECO:0000313" key="4">
    <source>
        <dbReference type="EMBL" id="ELK27911.1"/>
    </source>
</evidence>
<evidence type="ECO:0000256" key="1">
    <source>
        <dbReference type="ARBA" id="ARBA00038349"/>
    </source>
</evidence>
<dbReference type="InterPro" id="IPR000719">
    <property type="entry name" value="Prot_kinase_dom"/>
</dbReference>
<gene>
    <name evidence="4" type="ORF">MDA_GLEAN10001673</name>
</gene>
<comment type="similarity">
    <text evidence="1">Belongs to the protein kinase superfamily.</text>
</comment>
<sequence>MGAESSALKSCALKGPPVTLPSGLAVFPAELQDGRVASVFVYKRENEDKVNKAAKHLKTLRHPCLLRFLSCTVEADGIHLVTERVQPLEVALETLSSPEVCAGIYDILLALIFLHDRGHLTHNNVCLSSVFVSEDGHWKLGGMETVCRVPQATPEFLRSIQSVRDPACIPPEETAPEFTTLPELHGHARDAYAFGMLVERLLTDVKGQGPALCTLLSHDFFRNDFLEVVNFLKSLTMKSEEEKTEFFKFLLDRLSCLSEELIASRLVPLLLNQLVFAEPVAVKSFLPHLLGPKKDHGPEETPRLLSPALFRSRVVPVLLQLFEVHEEHVRTVLLSHLEAYVEHFTPEQLRTVILPQVLLGLRDTSSSIVAITLHSLAVLVSLLGPEVVVGGQRTKVFKRTAPSFTKTTDLSPEDSPTHVACSQHRQTIPGLESPSRVFPKGFFPDDRPIGSKKHKQQDSYTTLPQTGDRFSQPRTFPMNGLSDAKDTSGDNENFLPSPQVSEEWPDWSEPGEPEGRTVSTQVWPPEPARSPPTDVKVVQTGDDLKHSSLRDAVSPGGRSAGASGEHKAIPTSLPLTEAATPLASSQPPKTSPSPAQPPKVSSRERRPKGPSELGLGEEFTIQVKKKLVQDPELDWFADMIPEIKPSGAVLVLPDLRTETVIPNTDGISPGMQFSSKFAAAEMTEAESEGWGDAGELNWGDSSW</sequence>
<accession>L5LPA7</accession>
<dbReference type="AlphaFoldDB" id="L5LPA7"/>
<dbReference type="eggNOG" id="KOG1243">
    <property type="taxonomic scope" value="Eukaryota"/>
</dbReference>
<feature type="compositionally biased region" description="Polar residues" evidence="2">
    <location>
        <begin position="458"/>
        <end position="474"/>
    </location>
</feature>
<protein>
    <submittedName>
        <fullName evidence="4">Protein-associating with the carboxyl-terminal domain of ezrin</fullName>
    </submittedName>
</protein>
<feature type="region of interest" description="Disordered" evidence="2">
    <location>
        <begin position="426"/>
        <end position="618"/>
    </location>
</feature>
<dbReference type="EMBL" id="KB109778">
    <property type="protein sequence ID" value="ELK27911.1"/>
    <property type="molecule type" value="Genomic_DNA"/>
</dbReference>
<dbReference type="InterPro" id="IPR051177">
    <property type="entry name" value="CIK-Related_Protein"/>
</dbReference>
<dbReference type="PANTHER" id="PTHR12984:SF15">
    <property type="entry name" value="PROTEIN-ASSOCIATING WITH THE CARBOXYL-TERMINAL DOMAIN OF EZRIN"/>
    <property type="match status" value="1"/>
</dbReference>
<dbReference type="InterPro" id="IPR016024">
    <property type="entry name" value="ARM-type_fold"/>
</dbReference>
<dbReference type="SUPFAM" id="SSF56112">
    <property type="entry name" value="Protein kinase-like (PK-like)"/>
    <property type="match status" value="1"/>
</dbReference>
<dbReference type="PROSITE" id="PS50011">
    <property type="entry name" value="PROTEIN_KINASE_DOM"/>
    <property type="match status" value="1"/>
</dbReference>
<reference evidence="5" key="1">
    <citation type="journal article" date="2013" name="Science">
        <title>Comparative analysis of bat genomes provides insight into the evolution of flight and immunity.</title>
        <authorList>
            <person name="Zhang G."/>
            <person name="Cowled C."/>
            <person name="Shi Z."/>
            <person name="Huang Z."/>
            <person name="Bishop-Lilly K.A."/>
            <person name="Fang X."/>
            <person name="Wynne J.W."/>
            <person name="Xiong Z."/>
            <person name="Baker M.L."/>
            <person name="Zhao W."/>
            <person name="Tachedjian M."/>
            <person name="Zhu Y."/>
            <person name="Zhou P."/>
            <person name="Jiang X."/>
            <person name="Ng J."/>
            <person name="Yang L."/>
            <person name="Wu L."/>
            <person name="Xiao J."/>
            <person name="Feng Y."/>
            <person name="Chen Y."/>
            <person name="Sun X."/>
            <person name="Zhang Y."/>
            <person name="Marsh G.A."/>
            <person name="Crameri G."/>
            <person name="Broder C.C."/>
            <person name="Frey K.G."/>
            <person name="Wang L.F."/>
            <person name="Wang J."/>
        </authorList>
    </citation>
    <scope>NUCLEOTIDE SEQUENCE [LARGE SCALE GENOMIC DNA]</scope>
</reference>
<dbReference type="Gene3D" id="1.10.510.10">
    <property type="entry name" value="Transferase(Phosphotransferase) domain 1"/>
    <property type="match status" value="1"/>
</dbReference>
<evidence type="ECO:0000256" key="2">
    <source>
        <dbReference type="SAM" id="MobiDB-lite"/>
    </source>
</evidence>
<dbReference type="SUPFAM" id="SSF48371">
    <property type="entry name" value="ARM repeat"/>
    <property type="match status" value="1"/>
</dbReference>
<evidence type="ECO:0000313" key="5">
    <source>
        <dbReference type="Proteomes" id="UP000010556"/>
    </source>
</evidence>
<name>L5LPA7_MYODS</name>
<feature type="compositionally biased region" description="Acidic residues" evidence="2">
    <location>
        <begin position="503"/>
        <end position="512"/>
    </location>
</feature>
<dbReference type="Gene3D" id="1.25.10.10">
    <property type="entry name" value="Leucine-rich Repeat Variant"/>
    <property type="match status" value="1"/>
</dbReference>
<dbReference type="GO" id="GO:0005524">
    <property type="term" value="F:ATP binding"/>
    <property type="evidence" value="ECO:0007669"/>
    <property type="project" value="InterPro"/>
</dbReference>
<evidence type="ECO:0000259" key="3">
    <source>
        <dbReference type="PROSITE" id="PS50011"/>
    </source>
</evidence>
<dbReference type="InterPro" id="IPR011989">
    <property type="entry name" value="ARM-like"/>
</dbReference>
<dbReference type="InterPro" id="IPR011009">
    <property type="entry name" value="Kinase-like_dom_sf"/>
</dbReference>
<dbReference type="Proteomes" id="UP000010556">
    <property type="component" value="Unassembled WGS sequence"/>
</dbReference>
<organism evidence="4 5">
    <name type="scientific">Myotis davidii</name>
    <name type="common">David's myotis</name>
    <dbReference type="NCBI Taxonomy" id="225400"/>
    <lineage>
        <taxon>Eukaryota</taxon>
        <taxon>Metazoa</taxon>
        <taxon>Chordata</taxon>
        <taxon>Craniata</taxon>
        <taxon>Vertebrata</taxon>
        <taxon>Euteleostomi</taxon>
        <taxon>Mammalia</taxon>
        <taxon>Eutheria</taxon>
        <taxon>Laurasiatheria</taxon>
        <taxon>Chiroptera</taxon>
        <taxon>Yangochiroptera</taxon>
        <taxon>Vespertilionidae</taxon>
        <taxon>Myotis</taxon>
    </lineage>
</organism>
<dbReference type="GO" id="GO:0004672">
    <property type="term" value="F:protein kinase activity"/>
    <property type="evidence" value="ECO:0007669"/>
    <property type="project" value="InterPro"/>
</dbReference>
<feature type="region of interest" description="Disordered" evidence="2">
    <location>
        <begin position="684"/>
        <end position="703"/>
    </location>
</feature>